<dbReference type="EMBL" id="RYZI01000358">
    <property type="protein sequence ID" value="RWA06204.1"/>
    <property type="molecule type" value="Genomic_DNA"/>
</dbReference>
<evidence type="ECO:0000313" key="4">
    <source>
        <dbReference type="Proteomes" id="UP000286045"/>
    </source>
</evidence>
<dbReference type="InterPro" id="IPR029058">
    <property type="entry name" value="AB_hydrolase_fold"/>
</dbReference>
<dbReference type="PANTHER" id="PTHR37471">
    <property type="entry name" value="UNNAMED PRODUCT"/>
    <property type="match status" value="1"/>
</dbReference>
<proteinExistence type="predicted"/>
<sequence>MIGTSFPEYVFIRISIFLLQYTTPTCLVYLLTLIGLEGVGGALKSWTGKVAVGYSFVDALYALFIYHPHNRRLKQAAQHPPLLPRAERWDLFIRCLDNTPDVTSYLQKWFLNADESDIRKDNVREFISWAFFDRHIGNETAAELEELDEYVAEVERRIGHSLEPGRGKAKSFRLTLDEIEVRYRSAVWYFIIGIVDLFTHFQLSHRGFQYYAQSEAHSHSVIPLRLQSLFTKRRSISQLSYWYRPHTAKGKLPLVFLHGIGVGLWPYTRYLSYLNEASGEDDQIGIIALEYLPVSSRLTNAPLGQEEFLSQITLLLGAHGWDQFAVLGHSYGSILATHMLKSTNLSSRIQSLILVDPVCILLHLPQVAYNFTRRKPRRANEYLLWYFASMDPGVAHCLGRHFFWKENIAWKEDLKQIVTKPPTDQRVDIAVRPNSPRLRGVVVCLAQRDLIVDTPTVLRYLVKDRDWMSTDGVLEESGPNDGRHLEHDGIEVIWFEELDHAQIFDRNKTSARLAAVTHRSCALGLSSLRLEQQ</sequence>
<protein>
    <recommendedName>
        <fullName evidence="2">AB hydrolase-1 domain-containing protein</fullName>
    </recommendedName>
</protein>
<dbReference type="Proteomes" id="UP000286045">
    <property type="component" value="Unassembled WGS sequence"/>
</dbReference>
<dbReference type="InterPro" id="IPR000073">
    <property type="entry name" value="AB_hydrolase_1"/>
</dbReference>
<dbReference type="AlphaFoldDB" id="A0A439CVI8"/>
<comment type="caution">
    <text evidence="3">The sequence shown here is derived from an EMBL/GenBank/DDBJ whole genome shotgun (WGS) entry which is preliminary data.</text>
</comment>
<feature type="domain" description="AB hydrolase-1" evidence="2">
    <location>
        <begin position="253"/>
        <end position="363"/>
    </location>
</feature>
<evidence type="ECO:0000313" key="3">
    <source>
        <dbReference type="EMBL" id="RWA06204.1"/>
    </source>
</evidence>
<dbReference type="SUPFAM" id="SSF53474">
    <property type="entry name" value="alpha/beta-Hydrolases"/>
    <property type="match status" value="1"/>
</dbReference>
<dbReference type="Gene3D" id="3.40.50.1820">
    <property type="entry name" value="alpha/beta hydrolase"/>
    <property type="match status" value="1"/>
</dbReference>
<accession>A0A439CVI8</accession>
<reference evidence="3 4" key="1">
    <citation type="submission" date="2018-12" db="EMBL/GenBank/DDBJ databases">
        <title>Draft genome sequence of Xylaria grammica IHI A82.</title>
        <authorList>
            <person name="Buettner E."/>
            <person name="Kellner H."/>
        </authorList>
    </citation>
    <scope>NUCLEOTIDE SEQUENCE [LARGE SCALE GENOMIC DNA]</scope>
    <source>
        <strain evidence="3 4">IHI A82</strain>
    </source>
</reference>
<evidence type="ECO:0000256" key="1">
    <source>
        <dbReference type="SAM" id="Phobius"/>
    </source>
</evidence>
<feature type="transmembrane region" description="Helical" evidence="1">
    <location>
        <begin position="46"/>
        <end position="66"/>
    </location>
</feature>
<keyword evidence="1" id="KW-0472">Membrane</keyword>
<dbReference type="Pfam" id="PF00561">
    <property type="entry name" value="Abhydrolase_1"/>
    <property type="match status" value="1"/>
</dbReference>
<evidence type="ECO:0000259" key="2">
    <source>
        <dbReference type="Pfam" id="PF00561"/>
    </source>
</evidence>
<organism evidence="3 4">
    <name type="scientific">Xylaria grammica</name>
    <dbReference type="NCBI Taxonomy" id="363999"/>
    <lineage>
        <taxon>Eukaryota</taxon>
        <taxon>Fungi</taxon>
        <taxon>Dikarya</taxon>
        <taxon>Ascomycota</taxon>
        <taxon>Pezizomycotina</taxon>
        <taxon>Sordariomycetes</taxon>
        <taxon>Xylariomycetidae</taxon>
        <taxon>Xylariales</taxon>
        <taxon>Xylariaceae</taxon>
        <taxon>Xylaria</taxon>
    </lineage>
</organism>
<dbReference type="STRING" id="363999.A0A439CVI8"/>
<feature type="transmembrane region" description="Helical" evidence="1">
    <location>
        <begin position="186"/>
        <end position="203"/>
    </location>
</feature>
<feature type="transmembrane region" description="Helical" evidence="1">
    <location>
        <begin position="12"/>
        <end position="34"/>
    </location>
</feature>
<gene>
    <name evidence="3" type="ORF">EKO27_g8904</name>
</gene>
<keyword evidence="1" id="KW-1133">Transmembrane helix</keyword>
<name>A0A439CVI8_9PEZI</name>
<dbReference type="PANTHER" id="PTHR37471:SF1">
    <property type="entry name" value="AB HYDROLASE-1 DOMAIN-CONTAINING PROTEIN"/>
    <property type="match status" value="1"/>
</dbReference>
<keyword evidence="4" id="KW-1185">Reference proteome</keyword>
<keyword evidence="1" id="KW-0812">Transmembrane</keyword>